<evidence type="ECO:0000256" key="1">
    <source>
        <dbReference type="SAM" id="Phobius"/>
    </source>
</evidence>
<organism evidence="2 3">
    <name type="scientific">Jaapia argillacea MUCL 33604</name>
    <dbReference type="NCBI Taxonomy" id="933084"/>
    <lineage>
        <taxon>Eukaryota</taxon>
        <taxon>Fungi</taxon>
        <taxon>Dikarya</taxon>
        <taxon>Basidiomycota</taxon>
        <taxon>Agaricomycotina</taxon>
        <taxon>Agaricomycetes</taxon>
        <taxon>Agaricomycetidae</taxon>
        <taxon>Jaapiales</taxon>
        <taxon>Jaapiaceae</taxon>
        <taxon>Jaapia</taxon>
    </lineage>
</organism>
<sequence length="112" mass="12638">MNCPLVLEGTCWMGAAPYQMVRKFNIQTWTSQWRHPEFRRQFGERASRLVNQYEGVEVGLFHLSLPVVWQIAALFAPGVLSAGLDIFMMILTCISRNLLLRAASEAGCAFTT</sequence>
<dbReference type="InParanoid" id="A0A067QDK7"/>
<reference evidence="3" key="1">
    <citation type="journal article" date="2014" name="Proc. Natl. Acad. Sci. U.S.A.">
        <title>Extensive sampling of basidiomycete genomes demonstrates inadequacy of the white-rot/brown-rot paradigm for wood decay fungi.</title>
        <authorList>
            <person name="Riley R."/>
            <person name="Salamov A.A."/>
            <person name="Brown D.W."/>
            <person name="Nagy L.G."/>
            <person name="Floudas D."/>
            <person name="Held B.W."/>
            <person name="Levasseur A."/>
            <person name="Lombard V."/>
            <person name="Morin E."/>
            <person name="Otillar R."/>
            <person name="Lindquist E.A."/>
            <person name="Sun H."/>
            <person name="LaButti K.M."/>
            <person name="Schmutz J."/>
            <person name="Jabbour D."/>
            <person name="Luo H."/>
            <person name="Baker S.E."/>
            <person name="Pisabarro A.G."/>
            <person name="Walton J.D."/>
            <person name="Blanchette R.A."/>
            <person name="Henrissat B."/>
            <person name="Martin F."/>
            <person name="Cullen D."/>
            <person name="Hibbett D.S."/>
            <person name="Grigoriev I.V."/>
        </authorList>
    </citation>
    <scope>NUCLEOTIDE SEQUENCE [LARGE SCALE GENOMIC DNA]</scope>
    <source>
        <strain evidence="3">MUCL 33604</strain>
    </source>
</reference>
<dbReference type="Proteomes" id="UP000027265">
    <property type="component" value="Unassembled WGS sequence"/>
</dbReference>
<name>A0A067QDK7_9AGAM</name>
<protein>
    <submittedName>
        <fullName evidence="2">Uncharacterized protein</fullName>
    </submittedName>
</protein>
<keyword evidence="1" id="KW-0812">Transmembrane</keyword>
<evidence type="ECO:0000313" key="2">
    <source>
        <dbReference type="EMBL" id="KDQ64255.1"/>
    </source>
</evidence>
<evidence type="ECO:0000313" key="3">
    <source>
        <dbReference type="Proteomes" id="UP000027265"/>
    </source>
</evidence>
<accession>A0A067QDK7</accession>
<gene>
    <name evidence="2" type="ORF">JAAARDRAFT_220735</name>
</gene>
<proteinExistence type="predicted"/>
<dbReference type="AlphaFoldDB" id="A0A067QDK7"/>
<keyword evidence="1" id="KW-1133">Transmembrane helix</keyword>
<keyword evidence="3" id="KW-1185">Reference proteome</keyword>
<keyword evidence="1" id="KW-0472">Membrane</keyword>
<dbReference type="HOGENOM" id="CLU_2146229_0_0_1"/>
<dbReference type="EMBL" id="KL197709">
    <property type="protein sequence ID" value="KDQ64255.1"/>
    <property type="molecule type" value="Genomic_DNA"/>
</dbReference>
<feature type="transmembrane region" description="Helical" evidence="1">
    <location>
        <begin position="67"/>
        <end position="91"/>
    </location>
</feature>